<accession>Q6BLF9</accession>
<dbReference type="Gene3D" id="3.30.420.10">
    <property type="entry name" value="Ribonuclease H-like superfamily/Ribonuclease H"/>
    <property type="match status" value="1"/>
</dbReference>
<dbReference type="InParanoid" id="Q6BLF9"/>
<name>Q6BLF9_DEBHA</name>
<dbReference type="KEGG" id="dha:DEHA2F13772g"/>
<dbReference type="OrthoDB" id="5953249at2759"/>
<dbReference type="GO" id="GO:0003676">
    <property type="term" value="F:nucleic acid binding"/>
    <property type="evidence" value="ECO:0007669"/>
    <property type="project" value="InterPro"/>
</dbReference>
<dbReference type="STRING" id="284592.Q6BLF9"/>
<protein>
    <submittedName>
        <fullName evidence="2">DEHA2F13772p</fullName>
    </submittedName>
</protein>
<evidence type="ECO:0000259" key="1">
    <source>
        <dbReference type="SMART" id="SM00479"/>
    </source>
</evidence>
<gene>
    <name evidence="2" type="ordered locus">DEHA2F13772g</name>
</gene>
<proteinExistence type="predicted"/>
<dbReference type="AlphaFoldDB" id="Q6BLF9"/>
<dbReference type="EMBL" id="CR382138">
    <property type="protein sequence ID" value="CAG89320.2"/>
    <property type="molecule type" value="Genomic_DNA"/>
</dbReference>
<dbReference type="Proteomes" id="UP000000599">
    <property type="component" value="Chromosome F"/>
</dbReference>
<dbReference type="SMART" id="SM00479">
    <property type="entry name" value="EXOIII"/>
    <property type="match status" value="1"/>
</dbReference>
<dbReference type="HOGENOM" id="CLU_072858_0_0_1"/>
<dbReference type="GeneID" id="2904069"/>
<dbReference type="VEuPathDB" id="FungiDB:DEHA2F13772g"/>
<reference evidence="2 3" key="1">
    <citation type="journal article" date="2004" name="Nature">
        <title>Genome evolution in yeasts.</title>
        <authorList>
            <consortium name="Genolevures"/>
            <person name="Dujon B."/>
            <person name="Sherman D."/>
            <person name="Fischer G."/>
            <person name="Durrens P."/>
            <person name="Casaregola S."/>
            <person name="Lafontaine I."/>
            <person name="de Montigny J."/>
            <person name="Marck C."/>
            <person name="Neuveglise C."/>
            <person name="Talla E."/>
            <person name="Goffard N."/>
            <person name="Frangeul L."/>
            <person name="Aigle M."/>
            <person name="Anthouard V."/>
            <person name="Babour A."/>
            <person name="Barbe V."/>
            <person name="Barnay S."/>
            <person name="Blanchin S."/>
            <person name="Beckerich J.M."/>
            <person name="Beyne E."/>
            <person name="Bleykasten C."/>
            <person name="Boisrame A."/>
            <person name="Boyer J."/>
            <person name="Cattolico L."/>
            <person name="Confanioleri F."/>
            <person name="de Daruvar A."/>
            <person name="Despons L."/>
            <person name="Fabre E."/>
            <person name="Fairhead C."/>
            <person name="Ferry-Dumazet H."/>
            <person name="Groppi A."/>
            <person name="Hantraye F."/>
            <person name="Hennequin C."/>
            <person name="Jauniaux N."/>
            <person name="Joyet P."/>
            <person name="Kachouri R."/>
            <person name="Kerrest A."/>
            <person name="Koszul R."/>
            <person name="Lemaire M."/>
            <person name="Lesur I."/>
            <person name="Ma L."/>
            <person name="Muller H."/>
            <person name="Nicaud J.M."/>
            <person name="Nikolski M."/>
            <person name="Oztas S."/>
            <person name="Ozier-Kalogeropoulos O."/>
            <person name="Pellenz S."/>
            <person name="Potier S."/>
            <person name="Richard G.F."/>
            <person name="Straub M.L."/>
            <person name="Suleau A."/>
            <person name="Swennene D."/>
            <person name="Tekaia F."/>
            <person name="Wesolowski-Louvel M."/>
            <person name="Westhof E."/>
            <person name="Wirth B."/>
            <person name="Zeniou-Meyer M."/>
            <person name="Zivanovic I."/>
            <person name="Bolotin-Fukuhara M."/>
            <person name="Thierry A."/>
            <person name="Bouchier C."/>
            <person name="Caudron B."/>
            <person name="Scarpelli C."/>
            <person name="Gaillardin C."/>
            <person name="Weissenbach J."/>
            <person name="Wincker P."/>
            <person name="Souciet J.L."/>
        </authorList>
    </citation>
    <scope>NUCLEOTIDE SEQUENCE [LARGE SCALE GENOMIC DNA]</scope>
    <source>
        <strain evidence="3">ATCC 36239 / CBS 767 / BCRC 21394 / JCM 1990 / NBRC 0083 / IGC 2968</strain>
    </source>
</reference>
<dbReference type="GO" id="GO:0005634">
    <property type="term" value="C:nucleus"/>
    <property type="evidence" value="ECO:0007669"/>
    <property type="project" value="TreeGrafter"/>
</dbReference>
<dbReference type="SUPFAM" id="SSF53098">
    <property type="entry name" value="Ribonuclease H-like"/>
    <property type="match status" value="1"/>
</dbReference>
<keyword evidence="3" id="KW-1185">Reference proteome</keyword>
<dbReference type="OMA" id="FCLHNAG"/>
<feature type="domain" description="Exonuclease" evidence="1">
    <location>
        <begin position="77"/>
        <end position="256"/>
    </location>
</feature>
<dbReference type="PANTHER" id="PTHR28083:SF1">
    <property type="entry name" value="GOOD FOR FULL DBP5 ACTIVITY PROTEIN 2"/>
    <property type="match status" value="1"/>
</dbReference>
<organism evidence="2 3">
    <name type="scientific">Debaryomyces hansenii (strain ATCC 36239 / CBS 767 / BCRC 21394 / JCM 1990 / NBRC 0083 / IGC 2968)</name>
    <name type="common">Yeast</name>
    <name type="synonym">Torulaspora hansenii</name>
    <dbReference type="NCBI Taxonomy" id="284592"/>
    <lineage>
        <taxon>Eukaryota</taxon>
        <taxon>Fungi</taxon>
        <taxon>Dikarya</taxon>
        <taxon>Ascomycota</taxon>
        <taxon>Saccharomycotina</taxon>
        <taxon>Pichiomycetes</taxon>
        <taxon>Debaryomycetaceae</taxon>
        <taxon>Debaryomyces</taxon>
    </lineage>
</organism>
<dbReference type="InterPro" id="IPR036397">
    <property type="entry name" value="RNaseH_sf"/>
</dbReference>
<sequence length="313" mass="35670">MVASVKDSKNGSVIPIKIDRSPYFRQLESSEPNGQLYYDRIINKYIQKISKQSRLYNPSSLAILKDGMKAVYGRRGILFCIDVEAWEVNTKIVTELGIAIFDPRKQANALMPNITSIHIIIKENMKRKNGRFVPEHSHNYNGKTTYILSQVEAVKFVQSLIQYYFIDLLHKRQCYLVGHDVRGDIEWMRKLGIHFPKDTSSLDTQKIYAASHGMNGASLKNALRSADIPHAFLHNAGNDAYYTLVLALRLCDPQSRALSTLDKPHPILPKKKLRPNCSEGEFVDSAEALISRLYVQEYKSDELYDSDDEDVSL</sequence>
<dbReference type="Pfam" id="PF21762">
    <property type="entry name" value="DEDDh_C"/>
    <property type="match status" value="1"/>
</dbReference>
<dbReference type="RefSeq" id="XP_460962.2">
    <property type="nucleotide sequence ID" value="XM_460962.1"/>
</dbReference>
<dbReference type="InterPro" id="IPR013520">
    <property type="entry name" value="Ribonucl_H"/>
</dbReference>
<evidence type="ECO:0000313" key="2">
    <source>
        <dbReference type="EMBL" id="CAG89320.2"/>
    </source>
</evidence>
<dbReference type="eggNOG" id="ENOG502QTQR">
    <property type="taxonomic scope" value="Eukaryota"/>
</dbReference>
<dbReference type="InterPro" id="IPR048519">
    <property type="entry name" value="Gfd2/YDR514C-like_C"/>
</dbReference>
<dbReference type="PANTHER" id="PTHR28083">
    <property type="entry name" value="GOOD FOR FULL DBP5 ACTIVITY PROTEIN 2"/>
    <property type="match status" value="1"/>
</dbReference>
<dbReference type="InterPro" id="IPR012337">
    <property type="entry name" value="RNaseH-like_sf"/>
</dbReference>
<dbReference type="InterPro" id="IPR040151">
    <property type="entry name" value="Gfd2/YDR514C-like"/>
</dbReference>
<evidence type="ECO:0000313" key="3">
    <source>
        <dbReference type="Proteomes" id="UP000000599"/>
    </source>
</evidence>
<dbReference type="FunCoup" id="Q6BLF9">
    <property type="interactions" value="73"/>
</dbReference>